<feature type="chain" id="PRO_5047020412" evidence="1">
    <location>
        <begin position="19"/>
        <end position="175"/>
    </location>
</feature>
<sequence>MVRALLLLVLLVPFRSLGAEMPPEVEKLQQAIESIPGITDATVGKVDLSDIPESDFGLVPYGDLPLGALRRTKGGLANEVVISINFGITPSPKGLEALEFISWWVRDAARAREPMQVRSLALPPVGNQFGKTLRFTIDYFYVDPEEDIGKLLSKVGKLADNLNDAKRLYPQAVAP</sequence>
<keyword evidence="1" id="KW-0732">Signal</keyword>
<comment type="caution">
    <text evidence="2">The sequence shown here is derived from an EMBL/GenBank/DDBJ whole genome shotgun (WGS) entry which is preliminary data.</text>
</comment>
<protein>
    <submittedName>
        <fullName evidence="2">Uncharacterized protein</fullName>
    </submittedName>
</protein>
<dbReference type="Proteomes" id="UP001321580">
    <property type="component" value="Unassembled WGS sequence"/>
</dbReference>
<evidence type="ECO:0000313" key="3">
    <source>
        <dbReference type="Proteomes" id="UP001321580"/>
    </source>
</evidence>
<feature type="signal peptide" evidence="1">
    <location>
        <begin position="1"/>
        <end position="18"/>
    </location>
</feature>
<name>A0ABT6XC16_9GAMM</name>
<keyword evidence="3" id="KW-1185">Reference proteome</keyword>
<dbReference type="EMBL" id="JASGBI010000001">
    <property type="protein sequence ID" value="MDI9237681.1"/>
    <property type="molecule type" value="Genomic_DNA"/>
</dbReference>
<organism evidence="2 3">
    <name type="scientific">Lysobacter stagni</name>
    <dbReference type="NCBI Taxonomy" id="3045172"/>
    <lineage>
        <taxon>Bacteria</taxon>
        <taxon>Pseudomonadati</taxon>
        <taxon>Pseudomonadota</taxon>
        <taxon>Gammaproteobacteria</taxon>
        <taxon>Lysobacterales</taxon>
        <taxon>Lysobacteraceae</taxon>
        <taxon>Lysobacter</taxon>
    </lineage>
</organism>
<gene>
    <name evidence="2" type="ORF">QLQ15_02005</name>
</gene>
<reference evidence="2 3" key="1">
    <citation type="submission" date="2023-05" db="EMBL/GenBank/DDBJ databases">
        <title>Lysobacter sp. strain LF1 Genome sequencing and assembly.</title>
        <authorList>
            <person name="Jung Y."/>
        </authorList>
    </citation>
    <scope>NUCLEOTIDE SEQUENCE [LARGE SCALE GENOMIC DNA]</scope>
    <source>
        <strain evidence="2 3">LF1</strain>
    </source>
</reference>
<dbReference type="RefSeq" id="WP_283211189.1">
    <property type="nucleotide sequence ID" value="NZ_JASGBI010000001.1"/>
</dbReference>
<evidence type="ECO:0000313" key="2">
    <source>
        <dbReference type="EMBL" id="MDI9237681.1"/>
    </source>
</evidence>
<evidence type="ECO:0000256" key="1">
    <source>
        <dbReference type="SAM" id="SignalP"/>
    </source>
</evidence>
<accession>A0ABT6XC16</accession>
<proteinExistence type="predicted"/>